<accession>A0A6A5RAE9</accession>
<protein>
    <submittedName>
        <fullName evidence="2">Uncharacterized protein</fullName>
    </submittedName>
</protein>
<evidence type="ECO:0000313" key="3">
    <source>
        <dbReference type="Proteomes" id="UP000800082"/>
    </source>
</evidence>
<organism evidence="2 3">
    <name type="scientific">Didymella exigua CBS 183.55</name>
    <dbReference type="NCBI Taxonomy" id="1150837"/>
    <lineage>
        <taxon>Eukaryota</taxon>
        <taxon>Fungi</taxon>
        <taxon>Dikarya</taxon>
        <taxon>Ascomycota</taxon>
        <taxon>Pezizomycotina</taxon>
        <taxon>Dothideomycetes</taxon>
        <taxon>Pleosporomycetidae</taxon>
        <taxon>Pleosporales</taxon>
        <taxon>Pleosporineae</taxon>
        <taxon>Didymellaceae</taxon>
        <taxon>Didymella</taxon>
    </lineage>
</organism>
<keyword evidence="3" id="KW-1185">Reference proteome</keyword>
<proteinExistence type="predicted"/>
<evidence type="ECO:0000256" key="1">
    <source>
        <dbReference type="SAM" id="MobiDB-lite"/>
    </source>
</evidence>
<dbReference type="RefSeq" id="XP_033445443.1">
    <property type="nucleotide sequence ID" value="XM_033590193.1"/>
</dbReference>
<dbReference type="GeneID" id="54347854"/>
<sequence length="200" mass="21690">MGVSHSGHGSIWHDIQVRFENRIHNVWLTDAECKEHEEINRSAACDIILADIQDPLSLMGGATLSLPFDMPNRSHRAVFGRALGLLTNLAEESALSADLDYCNWLADEIEQLHPTVTRLHQGTRRAPKLNCASVGSSTNILNDGHNLQSPSSETASSKSSSVIRPSTQGYRSGSSSNGLSTQVGSLSTVDIMDYTKSDDI</sequence>
<name>A0A6A5RAE9_9PLEO</name>
<feature type="compositionally biased region" description="Low complexity" evidence="1">
    <location>
        <begin position="149"/>
        <end position="161"/>
    </location>
</feature>
<dbReference type="EMBL" id="ML978986">
    <property type="protein sequence ID" value="KAF1925191.1"/>
    <property type="molecule type" value="Genomic_DNA"/>
</dbReference>
<dbReference type="OrthoDB" id="10561966at2759"/>
<gene>
    <name evidence="2" type="ORF">M421DRAFT_400187</name>
</gene>
<reference evidence="2" key="1">
    <citation type="journal article" date="2020" name="Stud. Mycol.">
        <title>101 Dothideomycetes genomes: a test case for predicting lifestyles and emergence of pathogens.</title>
        <authorList>
            <person name="Haridas S."/>
            <person name="Albert R."/>
            <person name="Binder M."/>
            <person name="Bloem J."/>
            <person name="Labutti K."/>
            <person name="Salamov A."/>
            <person name="Andreopoulos B."/>
            <person name="Baker S."/>
            <person name="Barry K."/>
            <person name="Bills G."/>
            <person name="Bluhm B."/>
            <person name="Cannon C."/>
            <person name="Castanera R."/>
            <person name="Culley D."/>
            <person name="Daum C."/>
            <person name="Ezra D."/>
            <person name="Gonzalez J."/>
            <person name="Henrissat B."/>
            <person name="Kuo A."/>
            <person name="Liang C."/>
            <person name="Lipzen A."/>
            <person name="Lutzoni F."/>
            <person name="Magnuson J."/>
            <person name="Mondo S."/>
            <person name="Nolan M."/>
            <person name="Ohm R."/>
            <person name="Pangilinan J."/>
            <person name="Park H.-J."/>
            <person name="Ramirez L."/>
            <person name="Alfaro M."/>
            <person name="Sun H."/>
            <person name="Tritt A."/>
            <person name="Yoshinaga Y."/>
            <person name="Zwiers L.-H."/>
            <person name="Turgeon B."/>
            <person name="Goodwin S."/>
            <person name="Spatafora J."/>
            <person name="Crous P."/>
            <person name="Grigoriev I."/>
        </authorList>
    </citation>
    <scope>NUCLEOTIDE SEQUENCE</scope>
    <source>
        <strain evidence="2">CBS 183.55</strain>
    </source>
</reference>
<feature type="compositionally biased region" description="Polar residues" evidence="1">
    <location>
        <begin position="162"/>
        <end position="182"/>
    </location>
</feature>
<dbReference type="Proteomes" id="UP000800082">
    <property type="component" value="Unassembled WGS sequence"/>
</dbReference>
<feature type="region of interest" description="Disordered" evidence="1">
    <location>
        <begin position="140"/>
        <end position="182"/>
    </location>
</feature>
<evidence type="ECO:0000313" key="2">
    <source>
        <dbReference type="EMBL" id="KAF1925191.1"/>
    </source>
</evidence>
<dbReference type="AlphaFoldDB" id="A0A6A5RAE9"/>